<dbReference type="Pfam" id="PF12009">
    <property type="entry name" value="Telomerase_RBD"/>
    <property type="match status" value="1"/>
</dbReference>
<keyword evidence="9 13" id="KW-0779">Telomere</keyword>
<dbReference type="Gene3D" id="1.10.132.70">
    <property type="match status" value="2"/>
</dbReference>
<evidence type="ECO:0000256" key="5">
    <source>
        <dbReference type="ARBA" id="ARBA00022679"/>
    </source>
</evidence>
<evidence type="ECO:0000256" key="11">
    <source>
        <dbReference type="ARBA" id="ARBA00023242"/>
    </source>
</evidence>
<dbReference type="SMART" id="SM00975">
    <property type="entry name" value="Telomerase_RBD"/>
    <property type="match status" value="1"/>
</dbReference>
<dbReference type="InterPro" id="IPR043502">
    <property type="entry name" value="DNA/RNA_pol_sf"/>
</dbReference>
<evidence type="ECO:0000256" key="1">
    <source>
        <dbReference type="ARBA" id="ARBA00008001"/>
    </source>
</evidence>
<evidence type="ECO:0000256" key="3">
    <source>
        <dbReference type="ARBA" id="ARBA00016182"/>
    </source>
</evidence>
<evidence type="ECO:0000256" key="12">
    <source>
        <dbReference type="ARBA" id="ARBA00048173"/>
    </source>
</evidence>
<dbReference type="Gene3D" id="1.10.357.90">
    <property type="match status" value="1"/>
</dbReference>
<comment type="function">
    <text evidence="13">Telomerase is a ribonucleoprotein enzyme essential for the replication of chromosome termini in most eukaryotes. It elongates telomeres. It is a reverse transcriptase that adds simple sequence repeats to chromosome ends by copying a template sequence within the RNA component of the enzyme.</text>
</comment>
<evidence type="ECO:0000256" key="7">
    <source>
        <dbReference type="ARBA" id="ARBA00022723"/>
    </source>
</evidence>
<comment type="subcellular location">
    <subcellularLocation>
        <location evidence="13">Nucleus</location>
    </subcellularLocation>
    <subcellularLocation>
        <location evidence="13">Chromosome</location>
        <location evidence="13">Telomere</location>
    </subcellularLocation>
</comment>
<dbReference type="GO" id="GO:0000781">
    <property type="term" value="C:chromosome, telomeric region"/>
    <property type="evidence" value="ECO:0007669"/>
    <property type="project" value="UniProtKB-SubCell"/>
</dbReference>
<dbReference type="Pfam" id="PF00078">
    <property type="entry name" value="RVT_1"/>
    <property type="match status" value="1"/>
</dbReference>
<dbReference type="GO" id="GO:0003720">
    <property type="term" value="F:telomerase activity"/>
    <property type="evidence" value="ECO:0007669"/>
    <property type="project" value="InterPro"/>
</dbReference>
<dbReference type="PROSITE" id="PS50878">
    <property type="entry name" value="RT_POL"/>
    <property type="match status" value="1"/>
</dbReference>
<dbReference type="OrthoDB" id="289721at2759"/>
<keyword evidence="11 13" id="KW-0539">Nucleus</keyword>
<comment type="caution">
    <text evidence="16">The sequence shown here is derived from an EMBL/GenBank/DDBJ whole genome shotgun (WGS) entry which is preliminary data.</text>
</comment>
<keyword evidence="7 13" id="KW-0479">Metal-binding</keyword>
<dbReference type="AlphaFoldDB" id="A0A2S4PZY2"/>
<dbReference type="EC" id="2.7.7.49" evidence="2 13"/>
<evidence type="ECO:0000256" key="10">
    <source>
        <dbReference type="ARBA" id="ARBA00022918"/>
    </source>
</evidence>
<dbReference type="GO" id="GO:0007004">
    <property type="term" value="P:telomere maintenance via telomerase"/>
    <property type="evidence" value="ECO:0007669"/>
    <property type="project" value="TreeGrafter"/>
</dbReference>
<dbReference type="InterPro" id="IPR021891">
    <property type="entry name" value="Telomerase_RBD"/>
</dbReference>
<organism evidence="16 17">
    <name type="scientific">Erysiphe pulchra</name>
    <dbReference type="NCBI Taxonomy" id="225359"/>
    <lineage>
        <taxon>Eukaryota</taxon>
        <taxon>Fungi</taxon>
        <taxon>Dikarya</taxon>
        <taxon>Ascomycota</taxon>
        <taxon>Pezizomycotina</taxon>
        <taxon>Leotiomycetes</taxon>
        <taxon>Erysiphales</taxon>
        <taxon>Erysiphaceae</taxon>
        <taxon>Erysiphe</taxon>
    </lineage>
</organism>
<dbReference type="InterPro" id="IPR049139">
    <property type="entry name" value="TERT_C"/>
</dbReference>
<dbReference type="GO" id="GO:0070034">
    <property type="term" value="F:telomerase RNA binding"/>
    <property type="evidence" value="ECO:0007669"/>
    <property type="project" value="TreeGrafter"/>
</dbReference>
<dbReference type="SUPFAM" id="SSF56672">
    <property type="entry name" value="DNA/RNA polymerases"/>
    <property type="match status" value="1"/>
</dbReference>
<dbReference type="STRING" id="225359.A0A2S4PZY2"/>
<dbReference type="Pfam" id="PF21399">
    <property type="entry name" value="TERT_C"/>
    <property type="match status" value="1"/>
</dbReference>
<dbReference type="InterPro" id="IPR000477">
    <property type="entry name" value="RT_dom"/>
</dbReference>
<dbReference type="GO" id="GO:0000333">
    <property type="term" value="C:telomerase catalytic core complex"/>
    <property type="evidence" value="ECO:0007669"/>
    <property type="project" value="TreeGrafter"/>
</dbReference>
<dbReference type="PANTHER" id="PTHR12066:SF0">
    <property type="entry name" value="TELOMERASE REVERSE TRANSCRIPTASE"/>
    <property type="match status" value="1"/>
</dbReference>
<dbReference type="CDD" id="cd01648">
    <property type="entry name" value="TERT"/>
    <property type="match status" value="1"/>
</dbReference>
<reference evidence="16 17" key="1">
    <citation type="submission" date="2017-10" db="EMBL/GenBank/DDBJ databases">
        <title>Development of genomic resources for the powdery mildew, Erysiphe pulchra.</title>
        <authorList>
            <person name="Wadl P.A."/>
            <person name="Mack B.M."/>
            <person name="Moore G."/>
            <person name="Beltz S.B."/>
        </authorList>
    </citation>
    <scope>NUCLEOTIDE SEQUENCE [LARGE SCALE GENOMIC DNA]</scope>
    <source>
        <strain evidence="16">Cflorida</strain>
    </source>
</reference>
<evidence type="ECO:0000256" key="6">
    <source>
        <dbReference type="ARBA" id="ARBA00022695"/>
    </source>
</evidence>
<dbReference type="PRINTS" id="PR01365">
    <property type="entry name" value="TELOMERASERT"/>
</dbReference>
<evidence type="ECO:0000256" key="8">
    <source>
        <dbReference type="ARBA" id="ARBA00022842"/>
    </source>
</evidence>
<keyword evidence="6 13" id="KW-0548">Nucleotidyltransferase</keyword>
<evidence type="ECO:0000256" key="4">
    <source>
        <dbReference type="ARBA" id="ARBA00022454"/>
    </source>
</evidence>
<gene>
    <name evidence="16" type="ORF">EPUL_001647</name>
</gene>
<evidence type="ECO:0000313" key="16">
    <source>
        <dbReference type="EMBL" id="POS87567.1"/>
    </source>
</evidence>
<evidence type="ECO:0000313" key="17">
    <source>
        <dbReference type="Proteomes" id="UP000237438"/>
    </source>
</evidence>
<dbReference type="PANTHER" id="PTHR12066">
    <property type="entry name" value="TELOMERASE REVERSE TRANSCRIPTASE"/>
    <property type="match status" value="1"/>
</dbReference>
<evidence type="ECO:0000256" key="2">
    <source>
        <dbReference type="ARBA" id="ARBA00012493"/>
    </source>
</evidence>
<name>A0A2S4PZY2_9PEZI</name>
<feature type="region of interest" description="Disordered" evidence="14">
    <location>
        <begin position="1"/>
        <end position="20"/>
    </location>
</feature>
<evidence type="ECO:0000256" key="13">
    <source>
        <dbReference type="RuleBase" id="RU365061"/>
    </source>
</evidence>
<dbReference type="GO" id="GO:0042162">
    <property type="term" value="F:telomeric DNA binding"/>
    <property type="evidence" value="ECO:0007669"/>
    <property type="project" value="TreeGrafter"/>
</dbReference>
<keyword evidence="8 13" id="KW-0460">Magnesium</keyword>
<dbReference type="GO" id="GO:0046872">
    <property type="term" value="F:metal ion binding"/>
    <property type="evidence" value="ECO:0007669"/>
    <property type="project" value="UniProtKB-KW"/>
</dbReference>
<evidence type="ECO:0000256" key="14">
    <source>
        <dbReference type="SAM" id="MobiDB-lite"/>
    </source>
</evidence>
<comment type="similarity">
    <text evidence="1 13">Belongs to the reverse transcriptase family. Telomerase subfamily.</text>
</comment>
<evidence type="ECO:0000256" key="9">
    <source>
        <dbReference type="ARBA" id="ARBA00022895"/>
    </source>
</evidence>
<comment type="catalytic activity">
    <reaction evidence="12 13">
        <text>DNA(n) + a 2'-deoxyribonucleoside 5'-triphosphate = DNA(n+1) + diphosphate</text>
        <dbReference type="Rhea" id="RHEA:22508"/>
        <dbReference type="Rhea" id="RHEA-COMP:17339"/>
        <dbReference type="Rhea" id="RHEA-COMP:17340"/>
        <dbReference type="ChEBI" id="CHEBI:33019"/>
        <dbReference type="ChEBI" id="CHEBI:61560"/>
        <dbReference type="ChEBI" id="CHEBI:173112"/>
        <dbReference type="EC" id="2.7.7.49"/>
    </reaction>
</comment>
<dbReference type="Proteomes" id="UP000237438">
    <property type="component" value="Unassembled WGS sequence"/>
</dbReference>
<keyword evidence="17" id="KW-1185">Reference proteome</keyword>
<proteinExistence type="inferred from homology"/>
<protein>
    <recommendedName>
        <fullName evidence="3 13">Telomerase reverse transcriptase</fullName>
        <ecNumber evidence="2 13">2.7.7.49</ecNumber>
    </recommendedName>
    <alternativeName>
        <fullName evidence="13">Telomerase catalytic subunit</fullName>
    </alternativeName>
</protein>
<feature type="domain" description="Reverse transcriptase" evidence="15">
    <location>
        <begin position="533"/>
        <end position="860"/>
    </location>
</feature>
<dbReference type="Gene3D" id="3.30.70.2630">
    <property type="match status" value="1"/>
</dbReference>
<accession>A0A2S4PZY2</accession>
<evidence type="ECO:0000259" key="15">
    <source>
        <dbReference type="PROSITE" id="PS50878"/>
    </source>
</evidence>
<keyword evidence="4 13" id="KW-0158">Chromosome</keyword>
<sequence>MTGKRKRKRPHKNQTHRKKIHKEGDSSFILKDLIANYYPHVLSLREYILSKLSQKSKSKRVKAWSAAINKNDEDENRMASFLDYTWIGVDRYTVPQEEKWKLWNTFCQISNDSIEFFESDETKCFQSKIVDFAIWLLLSKIYISFRRSKHLLCQGYNKRMITDSIAQKPLPFEIRFQNCHVTSMKASPWPQVLTYLGKGKEKVMLDLILDCGIFIPVDESNRNYYQLCGFPLGNIDVIPETIISVEEKKSNQNKSPRTASCIKIVRNRIMYGRCELDASGNIRFGLKRHHVLNRYPISYDKKKNEFIADRNTVHILMYIFPRSFGLHNVFTNDRNPLKTNQPFHDYTFREEEINTKYPSSETPKIPRRLRGKVLDLIRKLQILHKRCPYKRLLEYYCSASGSDQIETENSPISILLQEEPILNTEKTSRDPSIIDFATPEFMISNVGWLGNISESPKKLCRSDTCKRWEIFYQFIYYMFDSILIPLIQTNFYVTESNSHRNRLFYFRHDVWRQAIEAGLSSLKSNLFEEVELKQVKGHLDSRALGFSQLRLLPKGTTVRPIMNLRRRISNKGCRGVLSRSINTILTPVHNVLTLEKNSNPSRLGSTIFSVGDLFSKLVQFKTNLGSENSFYFAKVDVHAAFDTIPQSAVLKLMSTVTTKDKYRISRHVEIKSAKDSHLDFRIKPVKRWKTSAFFPDDSSSFEENLKKLLAPGRIGSIFVENVVEKTHSRLELLNLLTQHIKHNTVKIRNRYYRQKEGIPQGSIISSLLCNYFYADLEANYLSFLRLGESLLLRLTDDFLLVTTNIFHARQFLKIMHDGLPSYGLKVNPLKTLVNFDISINGIKLSKVQQQTMFPYCGCLIDMNTLDISRDRIRWENMRTIDSLTVEHSNVPGKSFQRKILNSFKLQMHAMFLDPTHNSLSTVLNNLHSAYVETAYKTHAYLSCLPLCKRPGLKLMTDTFKTLVQIGETLIKRRIRDFSRNKNHQIRPKDESCFRGLGNIIGRNAMNWYAFYFFIFSLSF</sequence>
<dbReference type="EMBL" id="PEDP01000105">
    <property type="protein sequence ID" value="POS87567.1"/>
    <property type="molecule type" value="Genomic_DNA"/>
</dbReference>
<keyword evidence="10 13" id="KW-0695">RNA-directed DNA polymerase</keyword>
<keyword evidence="5 13" id="KW-0808">Transferase</keyword>
<dbReference type="InterPro" id="IPR003545">
    <property type="entry name" value="Telomerase_RT"/>
</dbReference>